<evidence type="ECO:0000259" key="3">
    <source>
        <dbReference type="Pfam" id="PF22942"/>
    </source>
</evidence>
<sequence length="793" mass="88485">MVKRPSSLPYRAKSPPPSTPTGPNPSLPFLSFPSGPSGFKSSPVAVALGPEKPPPSSSTPTGPESPVARTRSPGSLKTGKPPRITGVCANAHLYSLDLFDSEDTISNDGSFDGVQLTELKKMDMVFDKGEFAGHIDVYAASSQICPKCGDWQDERPSSEQDTQVVDASRPIRRDCYAFVCGRTKSSDGSWPLAQIWIYNKELAFAFEAFYEGHYYIDPVSFAAPFYPIIQDWAGFDNLIKGEPDLMTQALLLNLRDIIEPEIVEGLDAHKRLIETGFISYENLRLGFVPGEHVICKNDDGSVVCGILGGVTRIDITSRSLWRFEVTHFDWDGIRQVTKTEVYEVPVYGGTRRLVDLSVYPLSFHPDTDMIRTALVARGRKFESLRLGVNSMLFKGRARDPDRPEKHSDVGEYSIILNERVIIATQYYHDNEWSYPTLMHSADKLNPQDVVARCKPKAYEVGYHHCKALDAAYRCIPASTGDYCPKDSPPNTARWTDEQCLMAVPEIRCFLPSRKTWYMCKLDNLEDIAWDIEAMNMLNIETLCKTLVRSSLLNLVQETEENKNGLECSPTCSTCKTDDLTGMGRLAILLTGGTGTGKTMTVETGCEELKLVPYNFDITSVANLPSEFEREFQIALRRCEAFKMPMVIDDAHHLLAEADDGPMPSLVSTIFLQLTKDFNGIILLTSNKKQLLAPAVESRIDICLKYNDLNRCARFLTWRNKLAGERFTNEALAALAASERNGHQIESIIKLARLLIKGDDKLLTLDHIQQVMEVRMEGVTAVQREIDIGLDGVM</sequence>
<feature type="region of interest" description="Disordered" evidence="1">
    <location>
        <begin position="1"/>
        <end position="83"/>
    </location>
</feature>
<dbReference type="Gene3D" id="3.40.50.300">
    <property type="entry name" value="P-loop containing nucleotide triphosphate hydrolases"/>
    <property type="match status" value="1"/>
</dbReference>
<dbReference type="SUPFAM" id="SSF52540">
    <property type="entry name" value="P-loop containing nucleoside triphosphate hydrolases"/>
    <property type="match status" value="1"/>
</dbReference>
<feature type="domain" description="ATPase AAA-type core" evidence="2">
    <location>
        <begin position="587"/>
        <end position="702"/>
    </location>
</feature>
<dbReference type="EMBL" id="JAGPYM010000036">
    <property type="protein sequence ID" value="KAH6874880.1"/>
    <property type="molecule type" value="Genomic_DNA"/>
</dbReference>
<accession>A0A9P8VTZ1</accession>
<dbReference type="PANTHER" id="PTHR46411:SF3">
    <property type="entry name" value="AAA+ ATPASE DOMAIN-CONTAINING PROTEIN"/>
    <property type="match status" value="1"/>
</dbReference>
<evidence type="ECO:0000259" key="2">
    <source>
        <dbReference type="Pfam" id="PF00004"/>
    </source>
</evidence>
<dbReference type="GO" id="GO:0016887">
    <property type="term" value="F:ATP hydrolysis activity"/>
    <property type="evidence" value="ECO:0007669"/>
    <property type="project" value="InterPro"/>
</dbReference>
<dbReference type="InterPro" id="IPR003959">
    <property type="entry name" value="ATPase_AAA_core"/>
</dbReference>
<dbReference type="GO" id="GO:0005524">
    <property type="term" value="F:ATP binding"/>
    <property type="evidence" value="ECO:0007669"/>
    <property type="project" value="InterPro"/>
</dbReference>
<dbReference type="OrthoDB" id="10042665at2759"/>
<dbReference type="Pfam" id="PF22942">
    <property type="entry name" value="DUF7025"/>
    <property type="match status" value="1"/>
</dbReference>
<feature type="domain" description="DUF7025" evidence="3">
    <location>
        <begin position="270"/>
        <end position="365"/>
    </location>
</feature>
<organism evidence="4 5">
    <name type="scientific">Thelonectria olida</name>
    <dbReference type="NCBI Taxonomy" id="1576542"/>
    <lineage>
        <taxon>Eukaryota</taxon>
        <taxon>Fungi</taxon>
        <taxon>Dikarya</taxon>
        <taxon>Ascomycota</taxon>
        <taxon>Pezizomycotina</taxon>
        <taxon>Sordariomycetes</taxon>
        <taxon>Hypocreomycetidae</taxon>
        <taxon>Hypocreales</taxon>
        <taxon>Nectriaceae</taxon>
        <taxon>Thelonectria</taxon>
    </lineage>
</organism>
<evidence type="ECO:0000313" key="4">
    <source>
        <dbReference type="EMBL" id="KAH6874880.1"/>
    </source>
</evidence>
<dbReference type="PANTHER" id="PTHR46411">
    <property type="entry name" value="FAMILY ATPASE, PUTATIVE-RELATED"/>
    <property type="match status" value="1"/>
</dbReference>
<feature type="compositionally biased region" description="Pro residues" evidence="1">
    <location>
        <begin position="14"/>
        <end position="26"/>
    </location>
</feature>
<dbReference type="InterPro" id="IPR027417">
    <property type="entry name" value="P-loop_NTPase"/>
</dbReference>
<evidence type="ECO:0000256" key="1">
    <source>
        <dbReference type="SAM" id="MobiDB-lite"/>
    </source>
</evidence>
<proteinExistence type="predicted"/>
<gene>
    <name evidence="4" type="ORF">B0T10DRAFT_199441</name>
</gene>
<evidence type="ECO:0000313" key="5">
    <source>
        <dbReference type="Proteomes" id="UP000777438"/>
    </source>
</evidence>
<feature type="compositionally biased region" description="Low complexity" evidence="1">
    <location>
        <begin position="27"/>
        <end position="43"/>
    </location>
</feature>
<comment type="caution">
    <text evidence="4">The sequence shown here is derived from an EMBL/GenBank/DDBJ whole genome shotgun (WGS) entry which is preliminary data.</text>
</comment>
<name>A0A9P8VTZ1_9HYPO</name>
<keyword evidence="5" id="KW-1185">Reference proteome</keyword>
<protein>
    <recommendedName>
        <fullName evidence="6">AAA+ ATPase domain-containing protein</fullName>
    </recommendedName>
</protein>
<dbReference type="InterPro" id="IPR054289">
    <property type="entry name" value="DUF7025"/>
</dbReference>
<dbReference type="AlphaFoldDB" id="A0A9P8VTZ1"/>
<reference evidence="4 5" key="1">
    <citation type="journal article" date="2021" name="Nat. Commun.">
        <title>Genetic determinants of endophytism in the Arabidopsis root mycobiome.</title>
        <authorList>
            <person name="Mesny F."/>
            <person name="Miyauchi S."/>
            <person name="Thiergart T."/>
            <person name="Pickel B."/>
            <person name="Atanasova L."/>
            <person name="Karlsson M."/>
            <person name="Huettel B."/>
            <person name="Barry K.W."/>
            <person name="Haridas S."/>
            <person name="Chen C."/>
            <person name="Bauer D."/>
            <person name="Andreopoulos W."/>
            <person name="Pangilinan J."/>
            <person name="LaButti K."/>
            <person name="Riley R."/>
            <person name="Lipzen A."/>
            <person name="Clum A."/>
            <person name="Drula E."/>
            <person name="Henrissat B."/>
            <person name="Kohler A."/>
            <person name="Grigoriev I.V."/>
            <person name="Martin F.M."/>
            <person name="Hacquard S."/>
        </authorList>
    </citation>
    <scope>NUCLEOTIDE SEQUENCE [LARGE SCALE GENOMIC DNA]</scope>
    <source>
        <strain evidence="4 5">MPI-CAGE-CH-0241</strain>
    </source>
</reference>
<evidence type="ECO:0008006" key="6">
    <source>
        <dbReference type="Google" id="ProtNLM"/>
    </source>
</evidence>
<dbReference type="Proteomes" id="UP000777438">
    <property type="component" value="Unassembled WGS sequence"/>
</dbReference>
<dbReference type="Pfam" id="PF00004">
    <property type="entry name" value="AAA"/>
    <property type="match status" value="1"/>
</dbReference>